<evidence type="ECO:0000313" key="1">
    <source>
        <dbReference type="EMBL" id="AQS40069.1"/>
    </source>
</evidence>
<dbReference type="KEGG" id="spsw:Sps_04991"/>
<evidence type="ECO:0000313" key="2">
    <source>
        <dbReference type="Proteomes" id="UP000189545"/>
    </source>
</evidence>
<evidence type="ECO:0008006" key="3">
    <source>
        <dbReference type="Google" id="ProtNLM"/>
    </source>
</evidence>
<organism evidence="1 2">
    <name type="scientific">Shewanella psychrophila</name>
    <dbReference type="NCBI Taxonomy" id="225848"/>
    <lineage>
        <taxon>Bacteria</taxon>
        <taxon>Pseudomonadati</taxon>
        <taxon>Pseudomonadota</taxon>
        <taxon>Gammaproteobacteria</taxon>
        <taxon>Alteromonadales</taxon>
        <taxon>Shewanellaceae</taxon>
        <taxon>Shewanella</taxon>
    </lineage>
</organism>
<dbReference type="STRING" id="225848.Sps_04991"/>
<keyword evidence="2" id="KW-1185">Reference proteome</keyword>
<proteinExistence type="predicted"/>
<dbReference type="EMBL" id="CP014782">
    <property type="protein sequence ID" value="AQS40069.1"/>
    <property type="molecule type" value="Genomic_DNA"/>
</dbReference>
<dbReference type="AlphaFoldDB" id="A0A1S6HX31"/>
<protein>
    <recommendedName>
        <fullName evidence="3">SmpA / OmlA family</fullName>
    </recommendedName>
</protein>
<dbReference type="OrthoDB" id="6265840at2"/>
<gene>
    <name evidence="1" type="ORF">Sps_04991</name>
</gene>
<sequence length="93" mass="10649">MVFQDHLCEAVDSQSELVVIENIKSDFTADERKLINSHEVAIGMSKRVLLKSRGEPDTVHRSGRSGEQWLYRGGDGRMLQVLMKDGKVFDWRD</sequence>
<name>A0A1S6HX31_9GAMM</name>
<accession>A0A1S6HX31</accession>
<dbReference type="RefSeq" id="WP_077754907.1">
    <property type="nucleotide sequence ID" value="NZ_CP014782.1"/>
</dbReference>
<reference evidence="1 2" key="1">
    <citation type="submission" date="2016-03" db="EMBL/GenBank/DDBJ databases">
        <title>Complete genome sequence of Shewanella psychrophila WP2, a deep sea bacterium isolated from west Pacific sediment.</title>
        <authorList>
            <person name="Xu G."/>
            <person name="Jian H."/>
        </authorList>
    </citation>
    <scope>NUCLEOTIDE SEQUENCE [LARGE SCALE GENOMIC DNA]</scope>
    <source>
        <strain evidence="1 2">WP2</strain>
    </source>
</reference>
<dbReference type="Proteomes" id="UP000189545">
    <property type="component" value="Chromosome"/>
</dbReference>